<organism evidence="3 4">
    <name type="scientific">Microdochium trichocladiopsis</name>
    <dbReference type="NCBI Taxonomy" id="1682393"/>
    <lineage>
        <taxon>Eukaryota</taxon>
        <taxon>Fungi</taxon>
        <taxon>Dikarya</taxon>
        <taxon>Ascomycota</taxon>
        <taxon>Pezizomycotina</taxon>
        <taxon>Sordariomycetes</taxon>
        <taxon>Xylariomycetidae</taxon>
        <taxon>Xylariales</taxon>
        <taxon>Microdochiaceae</taxon>
        <taxon>Microdochium</taxon>
    </lineage>
</organism>
<dbReference type="Pfam" id="PF00248">
    <property type="entry name" value="Aldo_ket_red"/>
    <property type="match status" value="1"/>
</dbReference>
<dbReference type="GO" id="GO:0016491">
    <property type="term" value="F:oxidoreductase activity"/>
    <property type="evidence" value="ECO:0007669"/>
    <property type="project" value="UniProtKB-KW"/>
</dbReference>
<proteinExistence type="predicted"/>
<dbReference type="GO" id="GO:0005737">
    <property type="term" value="C:cytoplasm"/>
    <property type="evidence" value="ECO:0007669"/>
    <property type="project" value="TreeGrafter"/>
</dbReference>
<dbReference type="SUPFAM" id="SSF51430">
    <property type="entry name" value="NAD(P)-linked oxidoreductase"/>
    <property type="match status" value="1"/>
</dbReference>
<accession>A0A9P8XU59</accession>
<dbReference type="Proteomes" id="UP000756346">
    <property type="component" value="Unassembled WGS sequence"/>
</dbReference>
<evidence type="ECO:0000256" key="1">
    <source>
        <dbReference type="ARBA" id="ARBA00023002"/>
    </source>
</evidence>
<reference evidence="3" key="1">
    <citation type="journal article" date="2021" name="Nat. Commun.">
        <title>Genetic determinants of endophytism in the Arabidopsis root mycobiome.</title>
        <authorList>
            <person name="Mesny F."/>
            <person name="Miyauchi S."/>
            <person name="Thiergart T."/>
            <person name="Pickel B."/>
            <person name="Atanasova L."/>
            <person name="Karlsson M."/>
            <person name="Huettel B."/>
            <person name="Barry K.W."/>
            <person name="Haridas S."/>
            <person name="Chen C."/>
            <person name="Bauer D."/>
            <person name="Andreopoulos W."/>
            <person name="Pangilinan J."/>
            <person name="LaButti K."/>
            <person name="Riley R."/>
            <person name="Lipzen A."/>
            <person name="Clum A."/>
            <person name="Drula E."/>
            <person name="Henrissat B."/>
            <person name="Kohler A."/>
            <person name="Grigoriev I.V."/>
            <person name="Martin F.M."/>
            <person name="Hacquard S."/>
        </authorList>
    </citation>
    <scope>NUCLEOTIDE SEQUENCE</scope>
    <source>
        <strain evidence="3">MPI-CAGE-CH-0230</strain>
    </source>
</reference>
<dbReference type="EMBL" id="JAGTJQ010000011">
    <property type="protein sequence ID" value="KAH7018172.1"/>
    <property type="molecule type" value="Genomic_DNA"/>
</dbReference>
<dbReference type="InterPro" id="IPR020471">
    <property type="entry name" value="AKR"/>
</dbReference>
<dbReference type="RefSeq" id="XP_046006439.1">
    <property type="nucleotide sequence ID" value="XM_046161510.1"/>
</dbReference>
<evidence type="ECO:0000259" key="2">
    <source>
        <dbReference type="Pfam" id="PF00248"/>
    </source>
</evidence>
<evidence type="ECO:0000313" key="3">
    <source>
        <dbReference type="EMBL" id="KAH7018172.1"/>
    </source>
</evidence>
<dbReference type="InterPro" id="IPR023210">
    <property type="entry name" value="NADP_OxRdtase_dom"/>
</dbReference>
<dbReference type="InterPro" id="IPR036812">
    <property type="entry name" value="NAD(P)_OxRdtase_dom_sf"/>
</dbReference>
<dbReference type="AlphaFoldDB" id="A0A9P8XU59"/>
<dbReference type="GeneID" id="70191056"/>
<dbReference type="PANTHER" id="PTHR43625:SF40">
    <property type="entry name" value="ALDO-KETO REDUCTASE YAKC [NADP(+)]"/>
    <property type="match status" value="1"/>
</dbReference>
<feature type="domain" description="NADP-dependent oxidoreductase" evidence="2">
    <location>
        <begin position="18"/>
        <end position="342"/>
    </location>
</feature>
<gene>
    <name evidence="3" type="ORF">B0I36DRAFT_394886</name>
</gene>
<keyword evidence="4" id="KW-1185">Reference proteome</keyword>
<keyword evidence="1" id="KW-0560">Oxidoreductase</keyword>
<name>A0A9P8XU59_9PEZI</name>
<dbReference type="OrthoDB" id="37537at2759"/>
<dbReference type="InterPro" id="IPR050791">
    <property type="entry name" value="Aldo-Keto_reductase"/>
</dbReference>
<sequence length="367" mass="40110">MTKSYTAPLGKNGPLVSRIGLGLMGMSLPVYGSTPSDEDRFALLDRALELGQTFWDTADMYGDGESLVGKWFKRTGKRNEVFLATKFGWLKGHHARDYSVDSSAEYCKSCCEDSLAKLGVDYIDLYYAHSLNYDTPIEETMRALKELQDAGKIKHIGLSLVSSATLRRAVKIAPVAAVQFEYSPFSREIENASGDNLLATCRELGVALVVATPLSRGVITADYHQAAPSSSTAAAATAGAAVDSIGASSSGALGSNDHRGQSMPRFQPDNMAHNAKVVKLFEEFADRKGCTVAQLSLAWLLSRGLDIFPIPGTKRMQYLEENWAAVDVELSEEELRDIDEFLKTNALEGATLPEAFKHFKFLETKEE</sequence>
<dbReference type="PRINTS" id="PR00069">
    <property type="entry name" value="ALDKETRDTASE"/>
</dbReference>
<protein>
    <submittedName>
        <fullName evidence="3">Aldo-keto reductase</fullName>
    </submittedName>
</protein>
<dbReference type="PANTHER" id="PTHR43625">
    <property type="entry name" value="AFLATOXIN B1 ALDEHYDE REDUCTASE"/>
    <property type="match status" value="1"/>
</dbReference>
<comment type="caution">
    <text evidence="3">The sequence shown here is derived from an EMBL/GenBank/DDBJ whole genome shotgun (WGS) entry which is preliminary data.</text>
</comment>
<evidence type="ECO:0000313" key="4">
    <source>
        <dbReference type="Proteomes" id="UP000756346"/>
    </source>
</evidence>
<dbReference type="Gene3D" id="3.20.20.100">
    <property type="entry name" value="NADP-dependent oxidoreductase domain"/>
    <property type="match status" value="1"/>
</dbReference>